<protein>
    <recommendedName>
        <fullName evidence="1">YchJ-like middle NTF2-like domain-containing protein</fullName>
    </recommendedName>
</protein>
<sequence>MKCPCESGKIYADCCEPLHDSVRLADRPEELMRARYCAYALGRDDFVFTSWHPKTRPPDVSTQGIRWTGLEIIDASGDEVEFIASYFDQSSGEKGSLHERSRFVRRLGRWLYLEPLSLTR</sequence>
<dbReference type="SUPFAM" id="SSF54427">
    <property type="entry name" value="NTF2-like"/>
    <property type="match status" value="1"/>
</dbReference>
<dbReference type="PANTHER" id="PTHR33747">
    <property type="entry name" value="UPF0225 PROTEIN SCO1677"/>
    <property type="match status" value="1"/>
</dbReference>
<dbReference type="InterPro" id="IPR032710">
    <property type="entry name" value="NTF2-like_dom_sf"/>
</dbReference>
<feature type="domain" description="YchJ-like middle NTF2-like" evidence="1">
    <location>
        <begin position="28"/>
        <end position="114"/>
    </location>
</feature>
<dbReference type="PANTHER" id="PTHR33747:SF1">
    <property type="entry name" value="ADENYLATE CYCLASE-ASSOCIATED CAP C-TERMINAL DOMAIN-CONTAINING PROTEIN"/>
    <property type="match status" value="1"/>
</dbReference>
<dbReference type="KEGG" id="arca:HC352_06620"/>
<evidence type="ECO:0000313" key="3">
    <source>
        <dbReference type="Proteomes" id="UP000502298"/>
    </source>
</evidence>
<keyword evidence="3" id="KW-1185">Reference proteome</keyword>
<gene>
    <name evidence="2" type="ORF">HC352_06620</name>
</gene>
<reference evidence="2 3" key="1">
    <citation type="submission" date="2020-03" db="EMBL/GenBank/DDBJ databases">
        <title>Complete genome of Arcanobacterium buesumensis sp. nov. strain 2701.</title>
        <authorList>
            <person name="Borowiak M."/>
            <person name="Alssahen M."/>
            <person name="Laemmler C."/>
            <person name="Malorny B."/>
            <person name="Hassan A."/>
            <person name="Prenger-Berninghoff E."/>
            <person name="Ploetz M."/>
            <person name="Abdulmawjood A."/>
        </authorList>
    </citation>
    <scope>NUCLEOTIDE SEQUENCE [LARGE SCALE GENOMIC DNA]</scope>
    <source>
        <strain evidence="2 3">2701</strain>
    </source>
</reference>
<organism evidence="2 3">
    <name type="scientific">Arcanobacterium buesumense</name>
    <dbReference type="NCBI Taxonomy" id="2722751"/>
    <lineage>
        <taxon>Bacteria</taxon>
        <taxon>Bacillati</taxon>
        <taxon>Actinomycetota</taxon>
        <taxon>Actinomycetes</taxon>
        <taxon>Actinomycetales</taxon>
        <taxon>Actinomycetaceae</taxon>
        <taxon>Arcanobacterium</taxon>
    </lineage>
</organism>
<dbReference type="Pfam" id="PF17775">
    <property type="entry name" value="YchJ_M-like"/>
    <property type="match status" value="1"/>
</dbReference>
<evidence type="ECO:0000259" key="1">
    <source>
        <dbReference type="Pfam" id="PF17775"/>
    </source>
</evidence>
<dbReference type="InterPro" id="IPR048469">
    <property type="entry name" value="YchJ-like_M"/>
</dbReference>
<dbReference type="RefSeq" id="WP_168918144.1">
    <property type="nucleotide sequence ID" value="NZ_CP050804.1"/>
</dbReference>
<dbReference type="Gene3D" id="3.10.450.50">
    <property type="match status" value="1"/>
</dbReference>
<evidence type="ECO:0000313" key="2">
    <source>
        <dbReference type="EMBL" id="QJC22213.1"/>
    </source>
</evidence>
<dbReference type="AlphaFoldDB" id="A0A6H2EMB3"/>
<dbReference type="Proteomes" id="UP000502298">
    <property type="component" value="Chromosome"/>
</dbReference>
<proteinExistence type="predicted"/>
<name>A0A6H2EMB3_9ACTO</name>
<accession>A0A6H2EMB3</accession>
<dbReference type="EMBL" id="CP050804">
    <property type="protein sequence ID" value="QJC22213.1"/>
    <property type="molecule type" value="Genomic_DNA"/>
</dbReference>